<accession>A0A2I0W3X0</accession>
<reference evidence="3 4" key="2">
    <citation type="journal article" date="2017" name="Nature">
        <title>The Apostasia genome and the evolution of orchids.</title>
        <authorList>
            <person name="Zhang G.Q."/>
            <person name="Liu K.W."/>
            <person name="Li Z."/>
            <person name="Lohaus R."/>
            <person name="Hsiao Y.Y."/>
            <person name="Niu S.C."/>
            <person name="Wang J.Y."/>
            <person name="Lin Y.C."/>
            <person name="Xu Q."/>
            <person name="Chen L.J."/>
            <person name="Yoshida K."/>
            <person name="Fujiwara S."/>
            <person name="Wang Z.W."/>
            <person name="Zhang Y.Q."/>
            <person name="Mitsuda N."/>
            <person name="Wang M."/>
            <person name="Liu G.H."/>
            <person name="Pecoraro L."/>
            <person name="Huang H.X."/>
            <person name="Xiao X.J."/>
            <person name="Lin M."/>
            <person name="Wu X.Y."/>
            <person name="Wu W.L."/>
            <person name="Chen Y.Y."/>
            <person name="Chang S.B."/>
            <person name="Sakamoto S."/>
            <person name="Ohme-Takagi M."/>
            <person name="Yagi M."/>
            <person name="Zeng S.J."/>
            <person name="Shen C.Y."/>
            <person name="Yeh C.M."/>
            <person name="Luo Y.B."/>
            <person name="Tsai W.C."/>
            <person name="Van de Peer Y."/>
            <person name="Liu Z.J."/>
        </authorList>
    </citation>
    <scope>NUCLEOTIDE SEQUENCE [LARGE SCALE GENOMIC DNA]</scope>
    <source>
        <tissue evidence="3">The whole plant</tissue>
    </source>
</reference>
<keyword evidence="1" id="KW-0175">Coiled coil</keyword>
<evidence type="ECO:0000256" key="1">
    <source>
        <dbReference type="SAM" id="Coils"/>
    </source>
</evidence>
<dbReference type="EMBL" id="KZ502938">
    <property type="protein sequence ID" value="PKU70361.1"/>
    <property type="molecule type" value="Genomic_DNA"/>
</dbReference>
<reference evidence="3 4" key="1">
    <citation type="journal article" date="2016" name="Sci. Rep.">
        <title>The Dendrobium catenatum Lindl. genome sequence provides insights into polysaccharide synthase, floral development and adaptive evolution.</title>
        <authorList>
            <person name="Zhang G.Q."/>
            <person name="Xu Q."/>
            <person name="Bian C."/>
            <person name="Tsai W.C."/>
            <person name="Yeh C.M."/>
            <person name="Liu K.W."/>
            <person name="Yoshida K."/>
            <person name="Zhang L.S."/>
            <person name="Chang S.B."/>
            <person name="Chen F."/>
            <person name="Shi Y."/>
            <person name="Su Y.Y."/>
            <person name="Zhang Y.Q."/>
            <person name="Chen L.J."/>
            <person name="Yin Y."/>
            <person name="Lin M."/>
            <person name="Huang H."/>
            <person name="Deng H."/>
            <person name="Wang Z.W."/>
            <person name="Zhu S.L."/>
            <person name="Zhao X."/>
            <person name="Deng C."/>
            <person name="Niu S.C."/>
            <person name="Huang J."/>
            <person name="Wang M."/>
            <person name="Liu G.H."/>
            <person name="Yang H.J."/>
            <person name="Xiao X.J."/>
            <person name="Hsiao Y.Y."/>
            <person name="Wu W.L."/>
            <person name="Chen Y.Y."/>
            <person name="Mitsuda N."/>
            <person name="Ohme-Takagi M."/>
            <person name="Luo Y.B."/>
            <person name="Van de Peer Y."/>
            <person name="Liu Z.J."/>
        </authorList>
    </citation>
    <scope>NUCLEOTIDE SEQUENCE [LARGE SCALE GENOMIC DNA]</scope>
    <source>
        <tissue evidence="3">The whole plant</tissue>
    </source>
</reference>
<protein>
    <submittedName>
        <fullName evidence="3">Uncharacterized protein</fullName>
    </submittedName>
</protein>
<keyword evidence="2" id="KW-0812">Transmembrane</keyword>
<name>A0A2I0W3X0_9ASPA</name>
<organism evidence="3 4">
    <name type="scientific">Dendrobium catenatum</name>
    <dbReference type="NCBI Taxonomy" id="906689"/>
    <lineage>
        <taxon>Eukaryota</taxon>
        <taxon>Viridiplantae</taxon>
        <taxon>Streptophyta</taxon>
        <taxon>Embryophyta</taxon>
        <taxon>Tracheophyta</taxon>
        <taxon>Spermatophyta</taxon>
        <taxon>Magnoliopsida</taxon>
        <taxon>Liliopsida</taxon>
        <taxon>Asparagales</taxon>
        <taxon>Orchidaceae</taxon>
        <taxon>Epidendroideae</taxon>
        <taxon>Malaxideae</taxon>
        <taxon>Dendrobiinae</taxon>
        <taxon>Dendrobium</taxon>
    </lineage>
</organism>
<keyword evidence="2" id="KW-0472">Membrane</keyword>
<feature type="transmembrane region" description="Helical" evidence="2">
    <location>
        <begin position="148"/>
        <end position="168"/>
    </location>
</feature>
<keyword evidence="4" id="KW-1185">Reference proteome</keyword>
<feature type="coiled-coil region" evidence="1">
    <location>
        <begin position="93"/>
        <end position="120"/>
    </location>
</feature>
<evidence type="ECO:0000256" key="2">
    <source>
        <dbReference type="SAM" id="Phobius"/>
    </source>
</evidence>
<sequence>MGKKNNHSSPAAAASSETKSIDKLKILNGQLVKEVAVCRKQIEQLQFQLAALASHHNILAGSQHKVSSIAQRHPTQDNAEMAVMKTESAAAQLDAEEMLLRALVREKDEIQSNMERIIADKDCSIWCLEQSRKKSEVEQAGGRKWKRWICSAIVATASFCVVVAVVTLCCPKGISNRTANTCLPFLLCSNRSPFLTPFDRG</sequence>
<dbReference type="Proteomes" id="UP000233837">
    <property type="component" value="Unassembled WGS sequence"/>
</dbReference>
<keyword evidence="2" id="KW-1133">Transmembrane helix</keyword>
<evidence type="ECO:0000313" key="4">
    <source>
        <dbReference type="Proteomes" id="UP000233837"/>
    </source>
</evidence>
<evidence type="ECO:0000313" key="3">
    <source>
        <dbReference type="EMBL" id="PKU70361.1"/>
    </source>
</evidence>
<dbReference type="AlphaFoldDB" id="A0A2I0W3X0"/>
<proteinExistence type="predicted"/>
<gene>
    <name evidence="3" type="ORF">MA16_Dca007112</name>
</gene>